<dbReference type="GO" id="GO:0016747">
    <property type="term" value="F:acyltransferase activity, transferring groups other than amino-acyl groups"/>
    <property type="evidence" value="ECO:0007669"/>
    <property type="project" value="InterPro"/>
</dbReference>
<dbReference type="PROSITE" id="PS51186">
    <property type="entry name" value="GNAT"/>
    <property type="match status" value="1"/>
</dbReference>
<dbReference type="EMBL" id="JACOFV010000008">
    <property type="protein sequence ID" value="MBC3862418.1"/>
    <property type="molecule type" value="Genomic_DNA"/>
</dbReference>
<keyword evidence="1" id="KW-0808">Transferase</keyword>
<accession>A0A923HPL5</accession>
<evidence type="ECO:0000256" key="1">
    <source>
        <dbReference type="ARBA" id="ARBA00022679"/>
    </source>
</evidence>
<evidence type="ECO:0000256" key="2">
    <source>
        <dbReference type="ARBA" id="ARBA00023315"/>
    </source>
</evidence>
<dbReference type="InterPro" id="IPR000182">
    <property type="entry name" value="GNAT_dom"/>
</dbReference>
<evidence type="ECO:0000313" key="4">
    <source>
        <dbReference type="EMBL" id="MBC3862418.1"/>
    </source>
</evidence>
<dbReference type="Proteomes" id="UP000634011">
    <property type="component" value="Unassembled WGS sequence"/>
</dbReference>
<dbReference type="InterPro" id="IPR016181">
    <property type="entry name" value="Acyl_CoA_acyltransferase"/>
</dbReference>
<dbReference type="Pfam" id="PF00583">
    <property type="entry name" value="Acetyltransf_1"/>
    <property type="match status" value="1"/>
</dbReference>
<protein>
    <submittedName>
        <fullName evidence="4">GNAT family N-acetyltransferase</fullName>
    </submittedName>
</protein>
<keyword evidence="5" id="KW-1185">Reference proteome</keyword>
<comment type="caution">
    <text evidence="4">The sequence shown here is derived from an EMBL/GenBank/DDBJ whole genome shotgun (WGS) entry which is preliminary data.</text>
</comment>
<gene>
    <name evidence="4" type="ORF">H8K32_09940</name>
</gene>
<dbReference type="RefSeq" id="WP_186912345.1">
    <property type="nucleotide sequence ID" value="NZ_JACOFV010000008.1"/>
</dbReference>
<dbReference type="PANTHER" id="PTHR43877:SF2">
    <property type="entry name" value="AMINOALKYLPHOSPHONATE N-ACETYLTRANSFERASE-RELATED"/>
    <property type="match status" value="1"/>
</dbReference>
<dbReference type="PANTHER" id="PTHR43877">
    <property type="entry name" value="AMINOALKYLPHOSPHONATE N-ACETYLTRANSFERASE-RELATED-RELATED"/>
    <property type="match status" value="1"/>
</dbReference>
<name>A0A923HPL5_9BURK</name>
<keyword evidence="2" id="KW-0012">Acyltransferase</keyword>
<organism evidence="4 5">
    <name type="scientific">Undibacterium jejuense</name>
    <dbReference type="NCBI Taxonomy" id="1344949"/>
    <lineage>
        <taxon>Bacteria</taxon>
        <taxon>Pseudomonadati</taxon>
        <taxon>Pseudomonadota</taxon>
        <taxon>Betaproteobacteria</taxon>
        <taxon>Burkholderiales</taxon>
        <taxon>Oxalobacteraceae</taxon>
        <taxon>Undibacterium</taxon>
    </lineage>
</organism>
<proteinExistence type="predicted"/>
<dbReference type="AlphaFoldDB" id="A0A923HPL5"/>
<dbReference type="CDD" id="cd04301">
    <property type="entry name" value="NAT_SF"/>
    <property type="match status" value="1"/>
</dbReference>
<dbReference type="InterPro" id="IPR050832">
    <property type="entry name" value="Bact_Acetyltransf"/>
</dbReference>
<dbReference type="Gene3D" id="3.40.630.30">
    <property type="match status" value="1"/>
</dbReference>
<feature type="domain" description="N-acetyltransferase" evidence="3">
    <location>
        <begin position="7"/>
        <end position="157"/>
    </location>
</feature>
<sequence>MTSNSEVIIRYATLDDIEEIASLFDSYRQFYGEKSNYVASLHFLRERVFLGESQIIVAVILDEIVGFTQLFPSFSSVTMQRLWILNDLYVTQAFRSLGVGEKLLEGAADFACQAGAKQLFIEGAIDNIRACGLYERFGFIRNRGYYYYHYPLHTLANTPDEQTHVTLK</sequence>
<dbReference type="SUPFAM" id="SSF55729">
    <property type="entry name" value="Acyl-CoA N-acyltransferases (Nat)"/>
    <property type="match status" value="1"/>
</dbReference>
<evidence type="ECO:0000259" key="3">
    <source>
        <dbReference type="PROSITE" id="PS51186"/>
    </source>
</evidence>
<reference evidence="4" key="1">
    <citation type="submission" date="2020-08" db="EMBL/GenBank/DDBJ databases">
        <title>Novel species isolated from subtropical streams in China.</title>
        <authorList>
            <person name="Lu H."/>
        </authorList>
    </citation>
    <scope>NUCLEOTIDE SEQUENCE</scope>
    <source>
        <strain evidence="4">KACC 12607</strain>
    </source>
</reference>
<evidence type="ECO:0000313" key="5">
    <source>
        <dbReference type="Proteomes" id="UP000634011"/>
    </source>
</evidence>